<dbReference type="InterPro" id="IPR025282">
    <property type="entry name" value="DUF4214"/>
</dbReference>
<dbReference type="EMBL" id="WWCN01000005">
    <property type="protein sequence ID" value="MYM22914.1"/>
    <property type="molecule type" value="Genomic_DNA"/>
</dbReference>
<evidence type="ECO:0000256" key="2">
    <source>
        <dbReference type="ARBA" id="ARBA00023295"/>
    </source>
</evidence>
<feature type="signal peptide" evidence="3">
    <location>
        <begin position="1"/>
        <end position="25"/>
    </location>
</feature>
<gene>
    <name evidence="6" type="ORF">GTP46_09685</name>
</gene>
<accession>A0A6L8KAM0</accession>
<dbReference type="Proteomes" id="UP000479335">
    <property type="component" value="Unassembled WGS sequence"/>
</dbReference>
<protein>
    <submittedName>
        <fullName evidence="6">Cellulase family glycosylhydrolase</fullName>
    </submittedName>
</protein>
<dbReference type="InterPro" id="IPR017853">
    <property type="entry name" value="GH"/>
</dbReference>
<dbReference type="SUPFAM" id="SSF51445">
    <property type="entry name" value="(Trans)glycosidases"/>
    <property type="match status" value="1"/>
</dbReference>
<evidence type="ECO:0000313" key="6">
    <source>
        <dbReference type="EMBL" id="MYM22914.1"/>
    </source>
</evidence>
<dbReference type="InterPro" id="IPR001547">
    <property type="entry name" value="Glyco_hydro_5"/>
</dbReference>
<dbReference type="InterPro" id="IPR013783">
    <property type="entry name" value="Ig-like_fold"/>
</dbReference>
<evidence type="ECO:0000313" key="7">
    <source>
        <dbReference type="Proteomes" id="UP000479335"/>
    </source>
</evidence>
<dbReference type="GO" id="GO:0000272">
    <property type="term" value="P:polysaccharide catabolic process"/>
    <property type="evidence" value="ECO:0007669"/>
    <property type="project" value="InterPro"/>
</dbReference>
<dbReference type="AlphaFoldDB" id="A0A6L8KAM0"/>
<dbReference type="Pfam" id="PF13946">
    <property type="entry name" value="DUF4214"/>
    <property type="match status" value="1"/>
</dbReference>
<dbReference type="Pfam" id="PF00150">
    <property type="entry name" value="Cellulase"/>
    <property type="match status" value="1"/>
</dbReference>
<keyword evidence="1 6" id="KW-0378">Hydrolase</keyword>
<dbReference type="GO" id="GO:0004553">
    <property type="term" value="F:hydrolase activity, hydrolyzing O-glycosyl compounds"/>
    <property type="evidence" value="ECO:0007669"/>
    <property type="project" value="InterPro"/>
</dbReference>
<feature type="domain" description="DUF4214" evidence="5">
    <location>
        <begin position="566"/>
        <end position="621"/>
    </location>
</feature>
<organism evidence="6 7">
    <name type="scientific">Duganella flavida</name>
    <dbReference type="NCBI Taxonomy" id="2692175"/>
    <lineage>
        <taxon>Bacteria</taxon>
        <taxon>Pseudomonadati</taxon>
        <taxon>Pseudomonadota</taxon>
        <taxon>Betaproteobacteria</taxon>
        <taxon>Burkholderiales</taxon>
        <taxon>Oxalobacteraceae</taxon>
        <taxon>Telluria group</taxon>
        <taxon>Duganella</taxon>
    </lineage>
</organism>
<keyword evidence="7" id="KW-1185">Reference proteome</keyword>
<evidence type="ECO:0000259" key="5">
    <source>
        <dbReference type="Pfam" id="PF13946"/>
    </source>
</evidence>
<dbReference type="Gene3D" id="3.20.20.80">
    <property type="entry name" value="Glycosidases"/>
    <property type="match status" value="1"/>
</dbReference>
<evidence type="ECO:0000256" key="3">
    <source>
        <dbReference type="SAM" id="SignalP"/>
    </source>
</evidence>
<reference evidence="6 7" key="1">
    <citation type="submission" date="2019-12" db="EMBL/GenBank/DDBJ databases">
        <title>Novel species isolated from a subtropical stream in China.</title>
        <authorList>
            <person name="Lu H."/>
        </authorList>
    </citation>
    <scope>NUCLEOTIDE SEQUENCE [LARGE SCALE GENOMIC DNA]</scope>
    <source>
        <strain evidence="6 7">FT135W</strain>
    </source>
</reference>
<dbReference type="Gene3D" id="2.60.40.10">
    <property type="entry name" value="Immunoglobulins"/>
    <property type="match status" value="1"/>
</dbReference>
<feature type="chain" id="PRO_5026693111" evidence="3">
    <location>
        <begin position="26"/>
        <end position="705"/>
    </location>
</feature>
<sequence>MPKSVLLKALCAGAAALLLHGHALAAAGATFISQSVPHTMQVGKTYSVSVTYKNTGTTKWTSGQYRLGALRPQDNGRWGSARVDLPPGVEVAPNAEYTFTFDVAVSDARSCDATANAQMRDCYFQWGLVQEYVQWLDSGASTLVELFNAPAVRSLAPPIAPPVTVDPAAFSAASFRGANVLMQTYEDNRLCDHTAWLPEGTDADAIIDHAVTMGLNVLRMAVILPPKTPGAPADWIPASSRYQNVCADPGKKEWGAETSSTVLTRGVITKVQSFMDKADAAGLKVILVLDGYTKYDANCYWKKSFLDVRDSADAFIKAFKSHHALLAWDIMNEPMWNALAFDCLHADSDYASVVRAVDSMYNLVRANDGVHPTTVGEAQLPLLKYWKDISSFASPHLYIAANSRDSASLEQVNFVESAALREMRREYGSAVPLVIGEFGSADPDENFNADYYQRFLDGLAVADHGFMLWSLSPSPNQQGYSVLTPDGQLKPAGKLVQRARWTPVVQQLYMAYLGFPADPAGLANFATQLDDLAADMRRRGLVLQPTMAAVLEAYRTEPVMRQMLDGLYASAPFKDRYTPDRTAAYVQQIYLNLFNRQPDVDGLLYWSDNLNYFGLEKAQAVAAIYVGGQGATSVQGKRDAATGSKKAALATAFTASLNTPQRRNCYAGNNAVTVGRALLTPVSADTDVSLYPSRVEAAVAELCGF</sequence>
<evidence type="ECO:0000259" key="4">
    <source>
        <dbReference type="Pfam" id="PF00150"/>
    </source>
</evidence>
<comment type="caution">
    <text evidence="6">The sequence shown here is derived from an EMBL/GenBank/DDBJ whole genome shotgun (WGS) entry which is preliminary data.</text>
</comment>
<dbReference type="RefSeq" id="WP_161006421.1">
    <property type="nucleotide sequence ID" value="NZ_WWCN01000005.1"/>
</dbReference>
<feature type="domain" description="Glycoside hydrolase family 5" evidence="4">
    <location>
        <begin position="193"/>
        <end position="473"/>
    </location>
</feature>
<name>A0A6L8KAM0_9BURK</name>
<evidence type="ECO:0000256" key="1">
    <source>
        <dbReference type="ARBA" id="ARBA00022801"/>
    </source>
</evidence>
<proteinExistence type="predicted"/>
<keyword evidence="3" id="KW-0732">Signal</keyword>
<keyword evidence="2" id="KW-0326">Glycosidase</keyword>